<keyword evidence="2" id="KW-1185">Reference proteome</keyword>
<organism evidence="1 2">
    <name type="scientific">Anabaenopsis elenkinii CCIBt3563</name>
    <dbReference type="NCBI Taxonomy" id="2779889"/>
    <lineage>
        <taxon>Bacteria</taxon>
        <taxon>Bacillati</taxon>
        <taxon>Cyanobacteriota</taxon>
        <taxon>Cyanophyceae</taxon>
        <taxon>Nostocales</taxon>
        <taxon>Nodulariaceae</taxon>
        <taxon>Anabaenopsis</taxon>
    </lineage>
</organism>
<dbReference type="RefSeq" id="WP_200989310.1">
    <property type="nucleotide sequence ID" value="NZ_CP063311.1"/>
</dbReference>
<evidence type="ECO:0008006" key="3">
    <source>
        <dbReference type="Google" id="ProtNLM"/>
    </source>
</evidence>
<evidence type="ECO:0000313" key="2">
    <source>
        <dbReference type="Proteomes" id="UP000593846"/>
    </source>
</evidence>
<dbReference type="AlphaFoldDB" id="A0A7S6RFC7"/>
<dbReference type="Proteomes" id="UP000593846">
    <property type="component" value="Chromosome"/>
</dbReference>
<name>A0A7S6RFC7_9CYAN</name>
<dbReference type="EMBL" id="CP063311">
    <property type="protein sequence ID" value="QOV23765.1"/>
    <property type="molecule type" value="Genomic_DNA"/>
</dbReference>
<accession>A0A7S6RFC7</accession>
<sequence length="150" mass="17394">MIRILLDADLILEAFMNRRELTEDIRQLLDGVDPLIQMYLTNVGWQKISVYASCLNGSNITDILVYWLQQKIAVSHVDQQIIQTARSLPLKDFESAVELSCAQYWQLDAIVTHKQEDFALSTNKLLWVWSIADLRLRANLENQLQATRYI</sequence>
<gene>
    <name evidence="1" type="ORF">IM676_05615</name>
</gene>
<reference evidence="2" key="1">
    <citation type="submission" date="2020-10" db="EMBL/GenBank/DDBJ databases">
        <title>Genome-based taxonomic classification of the species Anabaenopsis elenkinii.</title>
        <authorList>
            <person name="Delbaje E."/>
            <person name="Andreote A.P.D."/>
            <person name="Pellegrinetti T.A."/>
            <person name="Cruz R.B."/>
            <person name="Branco L.H.Z."/>
            <person name="Fiore M.F."/>
        </authorList>
    </citation>
    <scope>NUCLEOTIDE SEQUENCE [LARGE SCALE GENOMIC DNA]</scope>
    <source>
        <strain evidence="2">CCIBt3563</strain>
    </source>
</reference>
<dbReference type="InterPro" id="IPR029060">
    <property type="entry name" value="PIN-like_dom_sf"/>
</dbReference>
<protein>
    <recommendedName>
        <fullName evidence="3">PIN domain-containing protein</fullName>
    </recommendedName>
</protein>
<proteinExistence type="predicted"/>
<dbReference type="KEGG" id="aee:IM676_05615"/>
<evidence type="ECO:0000313" key="1">
    <source>
        <dbReference type="EMBL" id="QOV23765.1"/>
    </source>
</evidence>
<dbReference type="SUPFAM" id="SSF88723">
    <property type="entry name" value="PIN domain-like"/>
    <property type="match status" value="1"/>
</dbReference>